<protein>
    <submittedName>
        <fullName evidence="8">Oxidoreductase</fullName>
    </submittedName>
</protein>
<sequence length="388" mass="42555">MATVDAVTPTQLFDPVDVDRQLEAGKVLPPAFYTDASIRRLEESLIFRHAWQMVCGELDVREPGQYVTTEIASVPVVVVRDKDRVLHAFVNICTHRANPIMDEAAGTCHHMRCGYHGWAFALDGRLTAVPKFAEGNLPPLETLGLRPLPIDTFAGIVFVALEPQETLGEQVGELAQLMTEAGYDFPFANPQSGLEPIAEHTGDYSVDANWKVVAENFAECYHCGPTHPGTFAAALEVGKPDWALTQDGKFGLAAGLPLRKSMKPKFEPRTAEYAGSPYGFAQFFVWPNALILTGCIGDHLMRLDPTGPRSTRLAYWGYKRPGLPEDEVDALYKLLMYDGGAEDKVIMEGVQRGLESGFYEAGPTMAGPEAVVSAFQRQVWEALAPGLR</sequence>
<feature type="domain" description="Rieske" evidence="7">
    <location>
        <begin position="52"/>
        <end position="159"/>
    </location>
</feature>
<dbReference type="SUPFAM" id="SSF50022">
    <property type="entry name" value="ISP domain"/>
    <property type="match status" value="1"/>
</dbReference>
<evidence type="ECO:0000259" key="7">
    <source>
        <dbReference type="PROSITE" id="PS51296"/>
    </source>
</evidence>
<comment type="caution">
    <text evidence="8">The sequence shown here is derived from an EMBL/GenBank/DDBJ whole genome shotgun (WGS) entry which is preliminary data.</text>
</comment>
<dbReference type="InterPro" id="IPR001663">
    <property type="entry name" value="Rng_hydr_dOase-A"/>
</dbReference>
<dbReference type="Pfam" id="PF00848">
    <property type="entry name" value="Ring_hydroxyl_A"/>
    <property type="match status" value="1"/>
</dbReference>
<dbReference type="SUPFAM" id="SSF55961">
    <property type="entry name" value="Bet v1-like"/>
    <property type="match status" value="1"/>
</dbReference>
<dbReference type="InterPro" id="IPR017941">
    <property type="entry name" value="Rieske_2Fe-2S"/>
</dbReference>
<evidence type="ECO:0000256" key="2">
    <source>
        <dbReference type="ARBA" id="ARBA00022714"/>
    </source>
</evidence>
<keyword evidence="4" id="KW-0560">Oxidoreductase</keyword>
<dbReference type="Gene3D" id="3.90.380.10">
    <property type="entry name" value="Naphthalene 1,2-dioxygenase Alpha Subunit, Chain A, domain 1"/>
    <property type="match status" value="2"/>
</dbReference>
<dbReference type="Gene3D" id="2.102.10.10">
    <property type="entry name" value="Rieske [2Fe-2S] iron-sulphur domain"/>
    <property type="match status" value="1"/>
</dbReference>
<gene>
    <name evidence="8" type="ORF">WSS_A15799</name>
</gene>
<reference evidence="8 9" key="1">
    <citation type="journal article" date="2013" name="Genome Announc.">
        <title>Draft Genome Sequence of Rhodococcus opacus Strain M213 Shows a Diverse Catabolic Potential.</title>
        <authorList>
            <person name="Pathak A."/>
            <person name="Green S.J."/>
            <person name="Ogram A."/>
            <person name="Chauhan A."/>
        </authorList>
    </citation>
    <scope>NUCLEOTIDE SEQUENCE [LARGE SCALE GENOMIC DNA]</scope>
    <source>
        <strain evidence="8 9">M213</strain>
    </source>
</reference>
<dbReference type="Pfam" id="PF00355">
    <property type="entry name" value="Rieske"/>
    <property type="match status" value="1"/>
</dbReference>
<evidence type="ECO:0000313" key="9">
    <source>
        <dbReference type="Proteomes" id="UP000005951"/>
    </source>
</evidence>
<organism evidence="8 9">
    <name type="scientific">Rhodococcus opacus M213</name>
    <dbReference type="NCBI Taxonomy" id="1129896"/>
    <lineage>
        <taxon>Bacteria</taxon>
        <taxon>Bacillati</taxon>
        <taxon>Actinomycetota</taxon>
        <taxon>Actinomycetes</taxon>
        <taxon>Mycobacteriales</taxon>
        <taxon>Nocardiaceae</taxon>
        <taxon>Rhodococcus</taxon>
    </lineage>
</organism>
<evidence type="ECO:0000256" key="5">
    <source>
        <dbReference type="ARBA" id="ARBA00023004"/>
    </source>
</evidence>
<dbReference type="AlphaFoldDB" id="K8XUA0"/>
<accession>K8XUA0</accession>
<evidence type="ECO:0000256" key="4">
    <source>
        <dbReference type="ARBA" id="ARBA00023002"/>
    </source>
</evidence>
<comment type="cofactor">
    <cofactor evidence="1">
        <name>Fe cation</name>
        <dbReference type="ChEBI" id="CHEBI:24875"/>
    </cofactor>
</comment>
<dbReference type="CDD" id="cd00680">
    <property type="entry name" value="RHO_alpha_C"/>
    <property type="match status" value="1"/>
</dbReference>
<dbReference type="GO" id="GO:0005506">
    <property type="term" value="F:iron ion binding"/>
    <property type="evidence" value="ECO:0007669"/>
    <property type="project" value="InterPro"/>
</dbReference>
<dbReference type="InterPro" id="IPR015879">
    <property type="entry name" value="Ring_hydroxy_dOase_asu_C_dom"/>
</dbReference>
<dbReference type="EMBL" id="AJYC02000049">
    <property type="protein sequence ID" value="EKT81747.1"/>
    <property type="molecule type" value="Genomic_DNA"/>
</dbReference>
<evidence type="ECO:0000256" key="1">
    <source>
        <dbReference type="ARBA" id="ARBA00001962"/>
    </source>
</evidence>
<keyword evidence="6" id="KW-0411">Iron-sulfur</keyword>
<dbReference type="PANTHER" id="PTHR43756">
    <property type="entry name" value="CHOLINE MONOOXYGENASE, CHLOROPLASTIC"/>
    <property type="match status" value="1"/>
</dbReference>
<dbReference type="InterPro" id="IPR036922">
    <property type="entry name" value="Rieske_2Fe-2S_sf"/>
</dbReference>
<keyword evidence="2" id="KW-0001">2Fe-2S</keyword>
<dbReference type="CDD" id="cd03469">
    <property type="entry name" value="Rieske_RO_Alpha_N"/>
    <property type="match status" value="1"/>
</dbReference>
<evidence type="ECO:0000256" key="6">
    <source>
        <dbReference type="ARBA" id="ARBA00023014"/>
    </source>
</evidence>
<dbReference type="GO" id="GO:0051537">
    <property type="term" value="F:2 iron, 2 sulfur cluster binding"/>
    <property type="evidence" value="ECO:0007669"/>
    <property type="project" value="UniProtKB-KW"/>
</dbReference>
<dbReference type="RefSeq" id="WP_005257302.1">
    <property type="nucleotide sequence ID" value="NZ_AJYC02000049.1"/>
</dbReference>
<keyword evidence="3" id="KW-0479">Metal-binding</keyword>
<dbReference type="GO" id="GO:0004497">
    <property type="term" value="F:monooxygenase activity"/>
    <property type="evidence" value="ECO:0007669"/>
    <property type="project" value="UniProtKB-ARBA"/>
</dbReference>
<name>K8XUA0_RHOOP</name>
<dbReference type="PROSITE" id="PS51296">
    <property type="entry name" value="RIESKE"/>
    <property type="match status" value="1"/>
</dbReference>
<evidence type="ECO:0000256" key="3">
    <source>
        <dbReference type="ARBA" id="ARBA00022723"/>
    </source>
</evidence>
<evidence type="ECO:0000313" key="8">
    <source>
        <dbReference type="EMBL" id="EKT81747.1"/>
    </source>
</evidence>
<dbReference type="PANTHER" id="PTHR43756:SF5">
    <property type="entry name" value="CHOLINE MONOOXYGENASE, CHLOROPLASTIC"/>
    <property type="match status" value="1"/>
</dbReference>
<dbReference type="Proteomes" id="UP000005951">
    <property type="component" value="Unassembled WGS sequence"/>
</dbReference>
<proteinExistence type="predicted"/>
<dbReference type="GO" id="GO:0016705">
    <property type="term" value="F:oxidoreductase activity, acting on paired donors, with incorporation or reduction of molecular oxygen"/>
    <property type="evidence" value="ECO:0007669"/>
    <property type="project" value="UniProtKB-ARBA"/>
</dbReference>
<dbReference type="PRINTS" id="PR00090">
    <property type="entry name" value="RNGDIOXGNASE"/>
</dbReference>
<keyword evidence="5" id="KW-0408">Iron</keyword>